<dbReference type="AlphaFoldDB" id="A0A7R7X2J9"/>
<proteinExistence type="predicted"/>
<dbReference type="Proteomes" id="UP000661280">
    <property type="component" value="Chromosome 5"/>
</dbReference>
<reference evidence="1" key="1">
    <citation type="submission" date="2021-01" db="EMBL/GenBank/DDBJ databases">
        <authorList>
            <consortium name="Aspergillus luchuensis mut. kawachii IFO 4304 genome sequencing consortium"/>
            <person name="Kazuki M."/>
            <person name="Futagami T."/>
        </authorList>
    </citation>
    <scope>NUCLEOTIDE SEQUENCE</scope>
    <source>
        <strain evidence="1">IFO 4308</strain>
    </source>
</reference>
<evidence type="ECO:0000313" key="2">
    <source>
        <dbReference type="Proteomes" id="UP000661280"/>
    </source>
</evidence>
<name>A0A7R7X2J9_ASPKA</name>
<dbReference type="KEGG" id="aluc:AKAW2_51950A"/>
<keyword evidence="2" id="KW-1185">Reference proteome</keyword>
<dbReference type="OrthoDB" id="3436860at2759"/>
<protein>
    <submittedName>
        <fullName evidence="1">Uncharacterized protein</fullName>
    </submittedName>
</protein>
<dbReference type="EMBL" id="AP024429">
    <property type="protein sequence ID" value="BCS01609.1"/>
    <property type="molecule type" value="Genomic_DNA"/>
</dbReference>
<evidence type="ECO:0000313" key="1">
    <source>
        <dbReference type="EMBL" id="BCS01609.1"/>
    </source>
</evidence>
<dbReference type="RefSeq" id="XP_041545371.1">
    <property type="nucleotide sequence ID" value="XM_041691936.1"/>
</dbReference>
<gene>
    <name evidence="1" type="ORF">AKAW2_51950A</name>
</gene>
<sequence length="167" mass="18208">MPSLITFINPSTRPLLKRRLHILIASLIALTFILIIARLATPGTPATRTNIWGIAVCLKAALFLTYQILTTYKARFKRWANLKANIILDIIDTVFWFALFIISIMGASGGRSVASKALGAFVAILALVLCGVVGLLSYLCVLDYRYFKGHGGVETYGSEEGKGEEGV</sequence>
<dbReference type="GeneID" id="64962930"/>
<accession>A0A7R7X2J9</accession>
<reference evidence="1" key="2">
    <citation type="submission" date="2021-02" db="EMBL/GenBank/DDBJ databases">
        <title>Aspergillus luchuensis mut. kawachii IFO 4304 genome sequence.</title>
        <authorList>
            <person name="Mori K."/>
            <person name="Kadooka C."/>
            <person name="Goto M."/>
            <person name="Futagami T."/>
        </authorList>
    </citation>
    <scope>NUCLEOTIDE SEQUENCE</scope>
    <source>
        <strain evidence="1">IFO 4308</strain>
    </source>
</reference>
<organism evidence="1 2">
    <name type="scientific">Aspergillus kawachii</name>
    <name type="common">White koji mold</name>
    <name type="synonym">Aspergillus awamori var. kawachi</name>
    <dbReference type="NCBI Taxonomy" id="1069201"/>
    <lineage>
        <taxon>Eukaryota</taxon>
        <taxon>Fungi</taxon>
        <taxon>Dikarya</taxon>
        <taxon>Ascomycota</taxon>
        <taxon>Pezizomycotina</taxon>
        <taxon>Eurotiomycetes</taxon>
        <taxon>Eurotiomycetidae</taxon>
        <taxon>Eurotiales</taxon>
        <taxon>Aspergillaceae</taxon>
        <taxon>Aspergillus</taxon>
        <taxon>Aspergillus subgen. Circumdati</taxon>
    </lineage>
</organism>